<keyword evidence="8" id="KW-1185">Reference proteome</keyword>
<proteinExistence type="inferred from homology"/>
<comment type="caution">
    <text evidence="7">The sequence shown here is derived from an EMBL/GenBank/DDBJ whole genome shotgun (WGS) entry which is preliminary data.</text>
</comment>
<dbReference type="InterPro" id="IPR005119">
    <property type="entry name" value="LysR_subst-bd"/>
</dbReference>
<dbReference type="RefSeq" id="WP_237445504.1">
    <property type="nucleotide sequence ID" value="NZ_CAKLPX010000004.1"/>
</dbReference>
<evidence type="ECO:0000256" key="5">
    <source>
        <dbReference type="ARBA" id="ARBA00023163"/>
    </source>
</evidence>
<protein>
    <submittedName>
        <fullName evidence="7">Hydrogen peroxide-inducible genes activator</fullName>
    </submittedName>
</protein>
<keyword evidence="2" id="KW-0805">Transcription regulation</keyword>
<evidence type="ECO:0000256" key="4">
    <source>
        <dbReference type="ARBA" id="ARBA00023159"/>
    </source>
</evidence>
<dbReference type="InterPro" id="IPR000847">
    <property type="entry name" value="LysR_HTH_N"/>
</dbReference>
<dbReference type="Proteomes" id="UP000838100">
    <property type="component" value="Unassembled WGS sequence"/>
</dbReference>
<evidence type="ECO:0000313" key="8">
    <source>
        <dbReference type="Proteomes" id="UP000838100"/>
    </source>
</evidence>
<sequence length="315" mass="35086">MPTPAPTIRQLEYFIALAEAKTFRGAASALSISQPTLSAQIYSLEQLLKLPLFERSRSGAMLTPAGRDLLDTARQTLEQMRAFTDRASLLSGGVGGLLRLGVSPTLGPYLLPHILSDLHRQYGELKLYVREKKPKTLELDLVEGRLDLVLIPLPFQHPQITTEVLFDEPLKLVCSRDHSFADQGRLQASDLHGQNVLTLEAGYSHYQQVRQCYEALGANILRDYEGTSLDALRQMVVMGMGMAFLPSLYIYSEIHRPESIAVLDIDGVSLSRSHVLAWRKNSPNRGFYLRVAKLIRQLVRHNLTEAGLAFPGHGS</sequence>
<dbReference type="CDD" id="cd08411">
    <property type="entry name" value="PBP2_OxyR"/>
    <property type="match status" value="1"/>
</dbReference>
<evidence type="ECO:0000259" key="6">
    <source>
        <dbReference type="PROSITE" id="PS50931"/>
    </source>
</evidence>
<evidence type="ECO:0000313" key="7">
    <source>
        <dbReference type="EMBL" id="CAH0992817.1"/>
    </source>
</evidence>
<keyword evidence="4" id="KW-0010">Activator</keyword>
<keyword evidence="5" id="KW-0804">Transcription</keyword>
<evidence type="ECO:0000256" key="3">
    <source>
        <dbReference type="ARBA" id="ARBA00023125"/>
    </source>
</evidence>
<dbReference type="PANTHER" id="PTHR30346:SF26">
    <property type="entry name" value="HYDROGEN PEROXIDE-INDUCIBLE GENES ACTIVATOR"/>
    <property type="match status" value="1"/>
</dbReference>
<name>A0ABM9AI47_9GAMM</name>
<dbReference type="PANTHER" id="PTHR30346">
    <property type="entry name" value="TRANSCRIPTIONAL DUAL REGULATOR HCAR-RELATED"/>
    <property type="match status" value="1"/>
</dbReference>
<dbReference type="InterPro" id="IPR036390">
    <property type="entry name" value="WH_DNA-bd_sf"/>
</dbReference>
<dbReference type="InterPro" id="IPR036388">
    <property type="entry name" value="WH-like_DNA-bd_sf"/>
</dbReference>
<dbReference type="EMBL" id="CAKLPX010000004">
    <property type="protein sequence ID" value="CAH0992817.1"/>
    <property type="molecule type" value="Genomic_DNA"/>
</dbReference>
<reference evidence="7" key="1">
    <citation type="submission" date="2021-12" db="EMBL/GenBank/DDBJ databases">
        <authorList>
            <person name="Rodrigo-Torres L."/>
            <person name="Arahal R. D."/>
            <person name="Lucena T."/>
        </authorList>
    </citation>
    <scope>NUCLEOTIDE SEQUENCE</scope>
    <source>
        <strain evidence="7">CECT 8267</strain>
    </source>
</reference>
<dbReference type="Gene3D" id="3.40.190.10">
    <property type="entry name" value="Periplasmic binding protein-like II"/>
    <property type="match status" value="2"/>
</dbReference>
<evidence type="ECO:0000256" key="2">
    <source>
        <dbReference type="ARBA" id="ARBA00023015"/>
    </source>
</evidence>
<organism evidence="7 8">
    <name type="scientific">Sinobacterium norvegicum</name>
    <dbReference type="NCBI Taxonomy" id="1641715"/>
    <lineage>
        <taxon>Bacteria</taxon>
        <taxon>Pseudomonadati</taxon>
        <taxon>Pseudomonadota</taxon>
        <taxon>Gammaproteobacteria</taxon>
        <taxon>Cellvibrionales</taxon>
        <taxon>Spongiibacteraceae</taxon>
        <taxon>Sinobacterium</taxon>
    </lineage>
</organism>
<accession>A0ABM9AI47</accession>
<dbReference type="Gene3D" id="1.10.10.10">
    <property type="entry name" value="Winged helix-like DNA-binding domain superfamily/Winged helix DNA-binding domain"/>
    <property type="match status" value="1"/>
</dbReference>
<feature type="domain" description="HTH lysR-type" evidence="6">
    <location>
        <begin position="6"/>
        <end position="63"/>
    </location>
</feature>
<dbReference type="SUPFAM" id="SSF46785">
    <property type="entry name" value="Winged helix' DNA-binding domain"/>
    <property type="match status" value="1"/>
</dbReference>
<dbReference type="PRINTS" id="PR00039">
    <property type="entry name" value="HTHLYSR"/>
</dbReference>
<dbReference type="Pfam" id="PF00126">
    <property type="entry name" value="HTH_1"/>
    <property type="match status" value="1"/>
</dbReference>
<dbReference type="Pfam" id="PF03466">
    <property type="entry name" value="LysR_substrate"/>
    <property type="match status" value="1"/>
</dbReference>
<keyword evidence="3" id="KW-0238">DNA-binding</keyword>
<dbReference type="PROSITE" id="PS50931">
    <property type="entry name" value="HTH_LYSR"/>
    <property type="match status" value="1"/>
</dbReference>
<evidence type="ECO:0000256" key="1">
    <source>
        <dbReference type="ARBA" id="ARBA00009437"/>
    </source>
</evidence>
<dbReference type="SUPFAM" id="SSF53850">
    <property type="entry name" value="Periplasmic binding protein-like II"/>
    <property type="match status" value="1"/>
</dbReference>
<comment type="similarity">
    <text evidence="1">Belongs to the LysR transcriptional regulatory family.</text>
</comment>
<gene>
    <name evidence="7" type="primary">oxyR_2</name>
    <name evidence="7" type="ORF">SIN8267_02954</name>
</gene>